<proteinExistence type="predicted"/>
<evidence type="ECO:0000313" key="2">
    <source>
        <dbReference type="Proteomes" id="UP000038009"/>
    </source>
</evidence>
<gene>
    <name evidence="1" type="ORF">ABL78_3234</name>
</gene>
<dbReference type="VEuPathDB" id="TriTrypDB:Lsey_0077_0230"/>
<dbReference type="OMA" id="PCFDFFR"/>
<name>A0A0N0P6J0_LEPSE</name>
<reference evidence="1 2" key="1">
    <citation type="journal article" date="2015" name="PLoS Pathog.">
        <title>Leptomonas seymouri: Adaptations to the Dixenous Life Cycle Analyzed by Genome Sequencing, Transcriptome Profiling and Co-infection with Leishmania donovani.</title>
        <authorList>
            <person name="Kraeva N."/>
            <person name="Butenko A."/>
            <person name="Hlavacova J."/>
            <person name="Kostygov A."/>
            <person name="Myskova J."/>
            <person name="Grybchuk D."/>
            <person name="Lestinova T."/>
            <person name="Votypka J."/>
            <person name="Volf P."/>
            <person name="Opperdoes F."/>
            <person name="Flegontov P."/>
            <person name="Lukes J."/>
            <person name="Yurchenko V."/>
        </authorList>
    </citation>
    <scope>NUCLEOTIDE SEQUENCE [LARGE SCALE GENOMIC DNA]</scope>
    <source>
        <strain evidence="1 2">ATCC 30220</strain>
    </source>
</reference>
<keyword evidence="2" id="KW-1185">Reference proteome</keyword>
<dbReference type="Proteomes" id="UP000038009">
    <property type="component" value="Unassembled WGS sequence"/>
</dbReference>
<evidence type="ECO:0000313" key="1">
    <source>
        <dbReference type="EMBL" id="KPI87696.1"/>
    </source>
</evidence>
<dbReference type="AlphaFoldDB" id="A0A0N0P6J0"/>
<organism evidence="1 2">
    <name type="scientific">Leptomonas seymouri</name>
    <dbReference type="NCBI Taxonomy" id="5684"/>
    <lineage>
        <taxon>Eukaryota</taxon>
        <taxon>Discoba</taxon>
        <taxon>Euglenozoa</taxon>
        <taxon>Kinetoplastea</taxon>
        <taxon>Metakinetoplastina</taxon>
        <taxon>Trypanosomatida</taxon>
        <taxon>Trypanosomatidae</taxon>
        <taxon>Leishmaniinae</taxon>
        <taxon>Leptomonas</taxon>
    </lineage>
</organism>
<sequence length="229" mass="24807">MEEGSARVCSSSSSQPCQRRIVSGREHGFPNHTSVIEEIEDVYEYQTILLRFPCFDFFRNVHLCEVASDNLDESSSTHAAPASSSSRARREMSFAPEALQFLPNTLETDAPIAVLNRGTASEMIFEGQWCEAVGDGTAVSNRAVVHLTSETAEPSAQTSDMPSSAAVSVSASSASPVLETPSPVASLLPHAVAGVTADEERYARTEQLRGWVYDRVDVPSAVLVMQRVR</sequence>
<dbReference type="EMBL" id="LJSK01000077">
    <property type="protein sequence ID" value="KPI87696.1"/>
    <property type="molecule type" value="Genomic_DNA"/>
</dbReference>
<dbReference type="OrthoDB" id="272472at2759"/>
<comment type="caution">
    <text evidence="1">The sequence shown here is derived from an EMBL/GenBank/DDBJ whole genome shotgun (WGS) entry which is preliminary data.</text>
</comment>
<accession>A0A0N0P6J0</accession>
<protein>
    <submittedName>
        <fullName evidence="1">Uncharacterized protein</fullName>
    </submittedName>
</protein>